<organism evidence="2 3">
    <name type="scientific">Mycobacteroides abscessus subsp. bolletii 1513</name>
    <dbReference type="NCBI Taxonomy" id="1299321"/>
    <lineage>
        <taxon>Bacteria</taxon>
        <taxon>Bacillati</taxon>
        <taxon>Actinomycetota</taxon>
        <taxon>Actinomycetes</taxon>
        <taxon>Mycobacteriales</taxon>
        <taxon>Mycobacteriaceae</taxon>
        <taxon>Mycobacteroides</taxon>
        <taxon>Mycobacteroides abscessus</taxon>
    </lineage>
</organism>
<dbReference type="EMBL" id="JAOJ01000003">
    <property type="protein sequence ID" value="EUA67853.1"/>
    <property type="molecule type" value="Genomic_DNA"/>
</dbReference>
<evidence type="ECO:0000313" key="3">
    <source>
        <dbReference type="Proteomes" id="UP000023351"/>
    </source>
</evidence>
<reference evidence="2 3" key="1">
    <citation type="submission" date="2013-12" db="EMBL/GenBank/DDBJ databases">
        <authorList>
            <person name="Zelazny A."/>
            <person name="Olivier K."/>
            <person name="Holland S."/>
            <person name="Lenaerts A."/>
            <person name="Ordway D."/>
            <person name="DeGroote M.A."/>
            <person name="Parker T."/>
            <person name="Sizemore C."/>
            <person name="Tallon L.J."/>
            <person name="Sadzewicz L.K."/>
            <person name="Sengamalay N."/>
            <person name="Fraser C.M."/>
            <person name="Hine E."/>
            <person name="Shefchek K.A."/>
            <person name="Das S.P."/>
            <person name="Tettelin H."/>
        </authorList>
    </citation>
    <scope>NUCLEOTIDE SEQUENCE [LARGE SCALE GENOMIC DNA]</scope>
    <source>
        <strain evidence="2 3">1513</strain>
    </source>
</reference>
<proteinExistence type="predicted"/>
<gene>
    <name evidence="2" type="ORF">I540_4690</name>
</gene>
<feature type="compositionally biased region" description="Basic and acidic residues" evidence="1">
    <location>
        <begin position="11"/>
        <end position="29"/>
    </location>
</feature>
<accession>X8DJG3</accession>
<feature type="region of interest" description="Disordered" evidence="1">
    <location>
        <begin position="1"/>
        <end position="31"/>
    </location>
</feature>
<dbReference type="Proteomes" id="UP000023351">
    <property type="component" value="Unassembled WGS sequence"/>
</dbReference>
<sequence length="55" mass="6308">MLSDPEIELDGAQREHKDCYREPKRDRTAQRQPQFLYHVAHFAGTTAPLLAQSIA</sequence>
<evidence type="ECO:0000313" key="2">
    <source>
        <dbReference type="EMBL" id="EUA67853.1"/>
    </source>
</evidence>
<protein>
    <submittedName>
        <fullName evidence="2">Uncharacterized protein</fullName>
    </submittedName>
</protein>
<dbReference type="AlphaFoldDB" id="X8DJG3"/>
<comment type="caution">
    <text evidence="2">The sequence shown here is derived from an EMBL/GenBank/DDBJ whole genome shotgun (WGS) entry which is preliminary data.</text>
</comment>
<name>X8DJG3_9MYCO</name>
<evidence type="ECO:0000256" key="1">
    <source>
        <dbReference type="SAM" id="MobiDB-lite"/>
    </source>
</evidence>